<dbReference type="GO" id="GO:0004888">
    <property type="term" value="F:transmembrane signaling receptor activity"/>
    <property type="evidence" value="ECO:0007669"/>
    <property type="project" value="InterPro"/>
</dbReference>
<evidence type="ECO:0000313" key="7">
    <source>
        <dbReference type="EnsemblMetazoa" id="PPA36790.1"/>
    </source>
</evidence>
<keyword evidence="8" id="KW-1185">Reference proteome</keyword>
<feature type="transmembrane region" description="Helical" evidence="6">
    <location>
        <begin position="124"/>
        <end position="143"/>
    </location>
</feature>
<feature type="transmembrane region" description="Helical" evidence="6">
    <location>
        <begin position="38"/>
        <end position="59"/>
    </location>
</feature>
<comment type="caution">
    <text evidence="6">Lacks conserved residue(s) required for the propagation of feature annotation.</text>
</comment>
<dbReference type="GO" id="GO:0007606">
    <property type="term" value="P:sensory perception of chemical stimulus"/>
    <property type="evidence" value="ECO:0007669"/>
    <property type="project" value="UniProtKB-UniRule"/>
</dbReference>
<keyword evidence="4 6" id="KW-1133">Transmembrane helix</keyword>
<dbReference type="Proteomes" id="UP000005239">
    <property type="component" value="Unassembled WGS sequence"/>
</dbReference>
<dbReference type="GO" id="GO:0016020">
    <property type="term" value="C:membrane"/>
    <property type="evidence" value="ECO:0007669"/>
    <property type="project" value="UniProtKB-SubCell"/>
</dbReference>
<evidence type="ECO:0000313" key="8">
    <source>
        <dbReference type="Proteomes" id="UP000005239"/>
    </source>
</evidence>
<reference evidence="7" key="2">
    <citation type="submission" date="2022-06" db="UniProtKB">
        <authorList>
            <consortium name="EnsemblMetazoa"/>
        </authorList>
    </citation>
    <scope>IDENTIFICATION</scope>
    <source>
        <strain evidence="7">PS312</strain>
    </source>
</reference>
<reference evidence="8" key="1">
    <citation type="journal article" date="2008" name="Nat. Genet.">
        <title>The Pristionchus pacificus genome provides a unique perspective on nematode lifestyle and parasitism.</title>
        <authorList>
            <person name="Dieterich C."/>
            <person name="Clifton S.W."/>
            <person name="Schuster L.N."/>
            <person name="Chinwalla A."/>
            <person name="Delehaunty K."/>
            <person name="Dinkelacker I."/>
            <person name="Fulton L."/>
            <person name="Fulton R."/>
            <person name="Godfrey J."/>
            <person name="Minx P."/>
            <person name="Mitreva M."/>
            <person name="Roeseler W."/>
            <person name="Tian H."/>
            <person name="Witte H."/>
            <person name="Yang S.P."/>
            <person name="Wilson R.K."/>
            <person name="Sommer R.J."/>
        </authorList>
    </citation>
    <scope>NUCLEOTIDE SEQUENCE [LARGE SCALE GENOMIC DNA]</scope>
    <source>
        <strain evidence="8">PS312</strain>
    </source>
</reference>
<evidence type="ECO:0000256" key="5">
    <source>
        <dbReference type="ARBA" id="ARBA00023136"/>
    </source>
</evidence>
<keyword evidence="5 6" id="KW-0472">Membrane</keyword>
<feature type="transmembrane region" description="Helical" evidence="6">
    <location>
        <begin position="229"/>
        <end position="254"/>
    </location>
</feature>
<feature type="transmembrane region" description="Helical" evidence="6">
    <location>
        <begin position="91"/>
        <end position="112"/>
    </location>
</feature>
<evidence type="ECO:0000256" key="2">
    <source>
        <dbReference type="ARBA" id="ARBA00005692"/>
    </source>
</evidence>
<evidence type="ECO:0000256" key="3">
    <source>
        <dbReference type="ARBA" id="ARBA00022692"/>
    </source>
</evidence>
<accession>A0A2A6BPA1</accession>
<keyword evidence="3 6" id="KW-0812">Transmembrane</keyword>
<evidence type="ECO:0000256" key="6">
    <source>
        <dbReference type="RuleBase" id="RU280813"/>
    </source>
</evidence>
<feature type="transmembrane region" description="Helical" evidence="6">
    <location>
        <begin position="274"/>
        <end position="293"/>
    </location>
</feature>
<dbReference type="AlphaFoldDB" id="A0A2A6BPA1"/>
<evidence type="ECO:0000256" key="1">
    <source>
        <dbReference type="ARBA" id="ARBA00004141"/>
    </source>
</evidence>
<gene>
    <name evidence="7" type="primary">WBGene00275159</name>
</gene>
<sequence length="332" mass="38378">MQVANAIQLTYGIIGIFLYILVIYAIRVTRGNLSKSFVVIYVFTAVINIATWLNSFVCLRLRSEEFLKDFYGSIENNELLRSTLLSLVMHFYYYQNVCSLLICFDRFAAIYSITNNTKLWWSKIYLFVLISSICACLGLNILLSNQYRQLTTYNDENSFWTKKPIAYDGRDLSYMTANANFSTRTQCGTAFRNINISRKFNSQLLFDLSADYITQNNERCEEHDFQETSFFLISFSIFITQAANLFVVITSTIVVSWFDANEANIRLNLQLRDVMYFTSDLFSLGPAVYTLLLPGPIRRFITSNLKLKIEVQFEQSSSTAPSEADRPQRRMT</sequence>
<feature type="transmembrane region" description="Helical" evidence="6">
    <location>
        <begin position="7"/>
        <end position="26"/>
    </location>
</feature>
<comment type="similarity">
    <text evidence="2 6">Belongs to the nematode receptor-like protein srg family.</text>
</comment>
<dbReference type="PANTHER" id="PTHR31552:SF8">
    <property type="entry name" value="SERPENTINE RECEPTOR CLASS GAMMA"/>
    <property type="match status" value="1"/>
</dbReference>
<evidence type="ECO:0000256" key="4">
    <source>
        <dbReference type="ARBA" id="ARBA00022989"/>
    </source>
</evidence>
<dbReference type="PANTHER" id="PTHR31552">
    <property type="entry name" value="SERPENTINE RECEPTOR CLASS GAMMA"/>
    <property type="match status" value="1"/>
</dbReference>
<dbReference type="InterPro" id="IPR000609">
    <property type="entry name" value="7TM_GPCR_serpentine_rcpt_Srg"/>
</dbReference>
<name>A0A2A6BPA1_PRIPA</name>
<comment type="subcellular location">
    <subcellularLocation>
        <location evidence="1">Membrane</location>
        <topology evidence="1">Multi-pass membrane protein</topology>
    </subcellularLocation>
</comment>
<protein>
    <recommendedName>
        <fullName evidence="6">Serpentine receptor class gamma</fullName>
    </recommendedName>
</protein>
<dbReference type="OrthoDB" id="5828859at2759"/>
<proteinExistence type="inferred from homology"/>
<dbReference type="EnsemblMetazoa" id="PPA36790.1">
    <property type="protein sequence ID" value="PPA36790.1"/>
    <property type="gene ID" value="WBGene00275159"/>
</dbReference>
<dbReference type="Pfam" id="PF02118">
    <property type="entry name" value="Srg"/>
    <property type="match status" value="1"/>
</dbReference>
<organism evidence="7 8">
    <name type="scientific">Pristionchus pacificus</name>
    <name type="common">Parasitic nematode worm</name>
    <dbReference type="NCBI Taxonomy" id="54126"/>
    <lineage>
        <taxon>Eukaryota</taxon>
        <taxon>Metazoa</taxon>
        <taxon>Ecdysozoa</taxon>
        <taxon>Nematoda</taxon>
        <taxon>Chromadorea</taxon>
        <taxon>Rhabditida</taxon>
        <taxon>Rhabditina</taxon>
        <taxon>Diplogasteromorpha</taxon>
        <taxon>Diplogasteroidea</taxon>
        <taxon>Neodiplogasteridae</taxon>
        <taxon>Pristionchus</taxon>
    </lineage>
</organism>
<accession>A0A8R1UQY4</accession>